<keyword evidence="1" id="KW-0418">Kinase</keyword>
<proteinExistence type="predicted"/>
<keyword evidence="1" id="KW-0675">Receptor</keyword>
<reference evidence="1 2" key="1">
    <citation type="submission" date="2019-08" db="EMBL/GenBank/DDBJ databases">
        <title>Draft genome sequences of two oriental melons (Cucumis melo L. var makuwa).</title>
        <authorList>
            <person name="Kwon S.-Y."/>
        </authorList>
    </citation>
    <scope>NUCLEOTIDE SEQUENCE [LARGE SCALE GENOMIC DNA]</scope>
    <source>
        <strain evidence="2">cv. SW 3</strain>
        <tissue evidence="1">Leaf</tissue>
    </source>
</reference>
<dbReference type="Proteomes" id="UP000321393">
    <property type="component" value="Unassembled WGS sequence"/>
</dbReference>
<name>A0A5A7U3E9_CUCMM</name>
<dbReference type="EMBL" id="SSTE01012063">
    <property type="protein sequence ID" value="KAA0049784.1"/>
    <property type="molecule type" value="Genomic_DNA"/>
</dbReference>
<keyword evidence="1" id="KW-0808">Transferase</keyword>
<dbReference type="AlphaFoldDB" id="A0A5A7U3E9"/>
<gene>
    <name evidence="1" type="ORF">E6C27_scaffold76G001410</name>
</gene>
<evidence type="ECO:0000313" key="1">
    <source>
        <dbReference type="EMBL" id="KAA0049784.1"/>
    </source>
</evidence>
<protein>
    <submittedName>
        <fullName evidence="1">L-type lectin-domain containing receptor kinase VIII.1</fullName>
    </submittedName>
</protein>
<sequence length="118" mass="13443">MHDKSLDATVAIDTMGYYAPEYFLTRRATKKKPTCLTSTSTRLNPRIEKMTTAVDGIHFSPPSPFSYPVNCHRPPLYPVLRLNRRSLQFPTLSLTAVLHPFFSISSSPQSPHKYIYIL</sequence>
<organism evidence="1 2">
    <name type="scientific">Cucumis melo var. makuwa</name>
    <name type="common">Oriental melon</name>
    <dbReference type="NCBI Taxonomy" id="1194695"/>
    <lineage>
        <taxon>Eukaryota</taxon>
        <taxon>Viridiplantae</taxon>
        <taxon>Streptophyta</taxon>
        <taxon>Embryophyta</taxon>
        <taxon>Tracheophyta</taxon>
        <taxon>Spermatophyta</taxon>
        <taxon>Magnoliopsida</taxon>
        <taxon>eudicotyledons</taxon>
        <taxon>Gunneridae</taxon>
        <taxon>Pentapetalae</taxon>
        <taxon>rosids</taxon>
        <taxon>fabids</taxon>
        <taxon>Cucurbitales</taxon>
        <taxon>Cucurbitaceae</taxon>
        <taxon>Benincaseae</taxon>
        <taxon>Cucumis</taxon>
    </lineage>
</organism>
<evidence type="ECO:0000313" key="2">
    <source>
        <dbReference type="Proteomes" id="UP000321393"/>
    </source>
</evidence>
<comment type="caution">
    <text evidence="1">The sequence shown here is derived from an EMBL/GenBank/DDBJ whole genome shotgun (WGS) entry which is preliminary data.</text>
</comment>
<accession>A0A5A7U3E9</accession>
<dbReference type="GO" id="GO:0016301">
    <property type="term" value="F:kinase activity"/>
    <property type="evidence" value="ECO:0007669"/>
    <property type="project" value="UniProtKB-KW"/>
</dbReference>